<dbReference type="Proteomes" id="UP000655208">
    <property type="component" value="Unassembled WGS sequence"/>
</dbReference>
<accession>A0A917T9H2</accession>
<reference evidence="2" key="1">
    <citation type="journal article" date="2014" name="Int. J. Syst. Evol. Microbiol.">
        <title>Complete genome sequence of Corynebacterium casei LMG S-19264T (=DSM 44701T), isolated from a smear-ripened cheese.</title>
        <authorList>
            <consortium name="US DOE Joint Genome Institute (JGI-PGF)"/>
            <person name="Walter F."/>
            <person name="Albersmeier A."/>
            <person name="Kalinowski J."/>
            <person name="Ruckert C."/>
        </authorList>
    </citation>
    <scope>NUCLEOTIDE SEQUENCE</scope>
    <source>
        <strain evidence="2">CGMCC 4.7308</strain>
    </source>
</reference>
<dbReference type="Gene3D" id="3.40.970.30">
    <property type="entry name" value="yp_829618.1 like domains"/>
    <property type="match status" value="1"/>
</dbReference>
<evidence type="ECO:0000313" key="2">
    <source>
        <dbReference type="EMBL" id="GGM15342.1"/>
    </source>
</evidence>
<dbReference type="EMBL" id="BMNA01000014">
    <property type="protein sequence ID" value="GGM15342.1"/>
    <property type="molecule type" value="Genomic_DNA"/>
</dbReference>
<sequence length="130" mass="14318">MSAAESSPEPEFTVRIDADGSVRLRWRRGLTITGEAAEAAMAEVNRVCGETRRPMLVDMATTEAVERRARTVFLRPCQANRIALLGRSPVDRVIANFIVGVSNMPCPTRYFTSQPDALRWLGVVAGDQPD</sequence>
<dbReference type="InterPro" id="IPR056695">
    <property type="entry name" value="DUF7793"/>
</dbReference>
<dbReference type="Pfam" id="PF25056">
    <property type="entry name" value="DUF7793"/>
    <property type="match status" value="1"/>
</dbReference>
<evidence type="ECO:0000313" key="3">
    <source>
        <dbReference type="Proteomes" id="UP000655208"/>
    </source>
</evidence>
<dbReference type="AlphaFoldDB" id="A0A917T9H2"/>
<dbReference type="Gene3D" id="3.40.1680.10">
    <property type="entry name" value="yp_829618.1 domain like"/>
    <property type="match status" value="1"/>
</dbReference>
<reference evidence="2" key="2">
    <citation type="submission" date="2020-09" db="EMBL/GenBank/DDBJ databases">
        <authorList>
            <person name="Sun Q."/>
            <person name="Zhou Y."/>
        </authorList>
    </citation>
    <scope>NUCLEOTIDE SEQUENCE</scope>
    <source>
        <strain evidence="2">CGMCC 4.7308</strain>
    </source>
</reference>
<evidence type="ECO:0000259" key="1">
    <source>
        <dbReference type="Pfam" id="PF25056"/>
    </source>
</evidence>
<gene>
    <name evidence="2" type="ORF">GCM10011594_39210</name>
</gene>
<protein>
    <recommendedName>
        <fullName evidence="1">DUF7793 domain-containing protein</fullName>
    </recommendedName>
</protein>
<proteinExistence type="predicted"/>
<keyword evidence="3" id="KW-1185">Reference proteome</keyword>
<feature type="domain" description="DUF7793" evidence="1">
    <location>
        <begin position="19"/>
        <end position="121"/>
    </location>
</feature>
<name>A0A917T9H2_9ACTN</name>
<dbReference type="RefSeq" id="WP_188944558.1">
    <property type="nucleotide sequence ID" value="NZ_BMNA01000014.1"/>
</dbReference>
<comment type="caution">
    <text evidence="2">The sequence shown here is derived from an EMBL/GenBank/DDBJ whole genome shotgun (WGS) entry which is preliminary data.</text>
</comment>
<organism evidence="2 3">
    <name type="scientific">Nakamurella endophytica</name>
    <dbReference type="NCBI Taxonomy" id="1748367"/>
    <lineage>
        <taxon>Bacteria</taxon>
        <taxon>Bacillati</taxon>
        <taxon>Actinomycetota</taxon>
        <taxon>Actinomycetes</taxon>
        <taxon>Nakamurellales</taxon>
        <taxon>Nakamurellaceae</taxon>
        <taxon>Nakamurella</taxon>
    </lineage>
</organism>